<evidence type="ECO:0008006" key="11">
    <source>
        <dbReference type="Google" id="ProtNLM"/>
    </source>
</evidence>
<feature type="signal peptide" evidence="8">
    <location>
        <begin position="1"/>
        <end position="20"/>
    </location>
</feature>
<gene>
    <name evidence="9" type="ORF">VST7929_02799</name>
</gene>
<dbReference type="Proteomes" id="UP000838672">
    <property type="component" value="Unassembled WGS sequence"/>
</dbReference>
<keyword evidence="4" id="KW-0574">Periplasm</keyword>
<evidence type="ECO:0000256" key="8">
    <source>
        <dbReference type="SAM" id="SignalP"/>
    </source>
</evidence>
<keyword evidence="7" id="KW-0482">Metalloprotease</keyword>
<keyword evidence="3 8" id="KW-0732">Signal</keyword>
<evidence type="ECO:0000313" key="10">
    <source>
        <dbReference type="Proteomes" id="UP000838672"/>
    </source>
</evidence>
<evidence type="ECO:0000256" key="1">
    <source>
        <dbReference type="ARBA" id="ARBA00022670"/>
    </source>
</evidence>
<proteinExistence type="predicted"/>
<dbReference type="EMBL" id="CAKLDI010000002">
    <property type="protein sequence ID" value="CAH0535138.1"/>
    <property type="molecule type" value="Genomic_DNA"/>
</dbReference>
<evidence type="ECO:0000256" key="7">
    <source>
        <dbReference type="ARBA" id="ARBA00023049"/>
    </source>
</evidence>
<name>A0ABN8DZL8_9VIBR</name>
<evidence type="ECO:0000256" key="3">
    <source>
        <dbReference type="ARBA" id="ARBA00022729"/>
    </source>
</evidence>
<evidence type="ECO:0000313" key="9">
    <source>
        <dbReference type="EMBL" id="CAH0535138.1"/>
    </source>
</evidence>
<evidence type="ECO:0000256" key="4">
    <source>
        <dbReference type="ARBA" id="ARBA00022764"/>
    </source>
</evidence>
<dbReference type="InterPro" id="IPR005073">
    <property type="entry name" value="Peptidase_M74"/>
</dbReference>
<comment type="caution">
    <text evidence="9">The sequence shown here is derived from an EMBL/GenBank/DDBJ whole genome shotgun (WGS) entry which is preliminary data.</text>
</comment>
<dbReference type="RefSeq" id="WP_237467998.1">
    <property type="nucleotide sequence ID" value="NZ_CAKLDI010000002.1"/>
</dbReference>
<keyword evidence="6" id="KW-0862">Zinc</keyword>
<reference evidence="9" key="1">
    <citation type="submission" date="2021-11" db="EMBL/GenBank/DDBJ databases">
        <authorList>
            <person name="Rodrigo-Torres L."/>
            <person name="Arahal R. D."/>
            <person name="Lucena T."/>
        </authorList>
    </citation>
    <scope>NUCLEOTIDE SEQUENCE</scope>
    <source>
        <strain evidence="9">CECT 7929</strain>
    </source>
</reference>
<keyword evidence="2" id="KW-0479">Metal-binding</keyword>
<dbReference type="InterPro" id="IPR009045">
    <property type="entry name" value="Zn_M74/Hedgehog-like"/>
</dbReference>
<dbReference type="PROSITE" id="PS51257">
    <property type="entry name" value="PROKAR_LIPOPROTEIN"/>
    <property type="match status" value="1"/>
</dbReference>
<accession>A0ABN8DZL8</accession>
<sequence>MAKIWMIACCSWLSVSCSLANESNNHVPESVCFGSTGNGALQHGVALPAQGENFTSYSLMAQALDRNYVHSKVASIVVNAFTALAQSHPQYRYKYAETGAREGGKFYPHKTHQNGLSVDFMTPMIDENGQSQWLPTHPFNRYGYDIELNKQGKWDSWQIDYEAMALHLYALHIAAIEAGVDIDRVIFDPKLQPPLWQTSVGSYLKKHVKFSKRRSWVRHDEHYHVDFKIRCQPLN</sequence>
<dbReference type="Gene3D" id="3.30.1380.10">
    <property type="match status" value="1"/>
</dbReference>
<dbReference type="SUPFAM" id="SSF55166">
    <property type="entry name" value="Hedgehog/DD-peptidase"/>
    <property type="match status" value="1"/>
</dbReference>
<keyword evidence="5" id="KW-0378">Hydrolase</keyword>
<evidence type="ECO:0000256" key="5">
    <source>
        <dbReference type="ARBA" id="ARBA00022801"/>
    </source>
</evidence>
<evidence type="ECO:0000256" key="2">
    <source>
        <dbReference type="ARBA" id="ARBA00022723"/>
    </source>
</evidence>
<feature type="chain" id="PRO_5045201167" description="Penicillin-insensitive murein endopeptidase" evidence="8">
    <location>
        <begin position="21"/>
        <end position="235"/>
    </location>
</feature>
<evidence type="ECO:0000256" key="6">
    <source>
        <dbReference type="ARBA" id="ARBA00022833"/>
    </source>
</evidence>
<keyword evidence="10" id="KW-1185">Reference proteome</keyword>
<organism evidence="9 10">
    <name type="scientific">Vibrio stylophorae</name>
    <dbReference type="NCBI Taxonomy" id="659351"/>
    <lineage>
        <taxon>Bacteria</taxon>
        <taxon>Pseudomonadati</taxon>
        <taxon>Pseudomonadota</taxon>
        <taxon>Gammaproteobacteria</taxon>
        <taxon>Vibrionales</taxon>
        <taxon>Vibrionaceae</taxon>
        <taxon>Vibrio</taxon>
    </lineage>
</organism>
<keyword evidence="1" id="KW-0645">Protease</keyword>
<protein>
    <recommendedName>
        <fullName evidence="11">Penicillin-insensitive murein endopeptidase</fullName>
    </recommendedName>
</protein>
<dbReference type="Pfam" id="PF03411">
    <property type="entry name" value="Peptidase_M74"/>
    <property type="match status" value="1"/>
</dbReference>